<keyword evidence="6" id="KW-0862">Zinc</keyword>
<keyword evidence="8 10" id="KW-0472">Membrane</keyword>
<name>A0ABR2YZD0_9CHLO</name>
<evidence type="ECO:0000256" key="1">
    <source>
        <dbReference type="ARBA" id="ARBA00004141"/>
    </source>
</evidence>
<organism evidence="12 13">
    <name type="scientific">Coccomyxa subellipsoidea</name>
    <dbReference type="NCBI Taxonomy" id="248742"/>
    <lineage>
        <taxon>Eukaryota</taxon>
        <taxon>Viridiplantae</taxon>
        <taxon>Chlorophyta</taxon>
        <taxon>core chlorophytes</taxon>
        <taxon>Trebouxiophyceae</taxon>
        <taxon>Trebouxiophyceae incertae sedis</taxon>
        <taxon>Coccomyxaceae</taxon>
        <taxon>Coccomyxa</taxon>
    </lineage>
</organism>
<sequence>MSQEDSQGDSTNRRSTSLDQEFSLSNLLQGLTRSILQGRNSGERTAGTSNLQLSLRLSGNDTSLSASTARQGDPSISGIDVQAVTAWFEKAVPFGTLLAIIFLRQHIVGIIVIVYLTSLIHKFNGVMRKEVALKEECSCWVCWALAGFAAFQAAGTLLFLYQQKLWMNFYLMPAGVDGLWSCVFKVAIVDALIRILGFTLKSMVLILHPAQPEENHRRRSQVLAFLEQVLLMYRTIAAVPCWMLYYDSIGMGAFWTSSMHGLYLWFKARNLFMELTSAWACGKALVRREFVYGHLVHPADPQLMEGGCTCPICQDTMKTPIKLTCSHLFCESCVGIWLSRERTCPMCRTIVRPAGTMGRTDGSTPLAPLVF</sequence>
<dbReference type="Pfam" id="PF00097">
    <property type="entry name" value="zf-C3HC4"/>
    <property type="match status" value="1"/>
</dbReference>
<dbReference type="PANTHER" id="PTHR15860:SF0">
    <property type="entry name" value="LP20373P"/>
    <property type="match status" value="1"/>
</dbReference>
<accession>A0ABR2YZD0</accession>
<feature type="transmembrane region" description="Helical" evidence="10">
    <location>
        <begin position="137"/>
        <end position="158"/>
    </location>
</feature>
<keyword evidence="3" id="KW-0479">Metal-binding</keyword>
<dbReference type="InterPro" id="IPR017907">
    <property type="entry name" value="Znf_RING_CS"/>
</dbReference>
<evidence type="ECO:0000256" key="9">
    <source>
        <dbReference type="PROSITE-ProRule" id="PRU00175"/>
    </source>
</evidence>
<comment type="caution">
    <text evidence="12">The sequence shown here is derived from an EMBL/GenBank/DDBJ whole genome shotgun (WGS) entry which is preliminary data.</text>
</comment>
<dbReference type="Proteomes" id="UP001491310">
    <property type="component" value="Unassembled WGS sequence"/>
</dbReference>
<evidence type="ECO:0000256" key="8">
    <source>
        <dbReference type="ARBA" id="ARBA00023136"/>
    </source>
</evidence>
<keyword evidence="13" id="KW-1185">Reference proteome</keyword>
<evidence type="ECO:0000256" key="6">
    <source>
        <dbReference type="ARBA" id="ARBA00022833"/>
    </source>
</evidence>
<feature type="transmembrane region" description="Helical" evidence="10">
    <location>
        <begin position="245"/>
        <end position="266"/>
    </location>
</feature>
<dbReference type="InterPro" id="IPR013083">
    <property type="entry name" value="Znf_RING/FYVE/PHD"/>
</dbReference>
<proteinExistence type="predicted"/>
<dbReference type="PROSITE" id="PS00518">
    <property type="entry name" value="ZF_RING_1"/>
    <property type="match status" value="1"/>
</dbReference>
<evidence type="ECO:0000256" key="5">
    <source>
        <dbReference type="ARBA" id="ARBA00022786"/>
    </source>
</evidence>
<evidence type="ECO:0000256" key="10">
    <source>
        <dbReference type="SAM" id="Phobius"/>
    </source>
</evidence>
<dbReference type="InterPro" id="IPR001841">
    <property type="entry name" value="Znf_RING"/>
</dbReference>
<evidence type="ECO:0000256" key="4">
    <source>
        <dbReference type="ARBA" id="ARBA00022771"/>
    </source>
</evidence>
<feature type="transmembrane region" description="Helical" evidence="10">
    <location>
        <begin position="178"/>
        <end position="200"/>
    </location>
</feature>
<evidence type="ECO:0000256" key="2">
    <source>
        <dbReference type="ARBA" id="ARBA00022692"/>
    </source>
</evidence>
<dbReference type="InterPro" id="IPR044235">
    <property type="entry name" value="RNFT1/2"/>
</dbReference>
<protein>
    <recommendedName>
        <fullName evidence="11">RING-type domain-containing protein</fullName>
    </recommendedName>
</protein>
<dbReference type="EMBL" id="JALJOT010000003">
    <property type="protein sequence ID" value="KAK9917011.1"/>
    <property type="molecule type" value="Genomic_DNA"/>
</dbReference>
<gene>
    <name evidence="12" type="ORF">WJX75_009971</name>
</gene>
<evidence type="ECO:0000259" key="11">
    <source>
        <dbReference type="PROSITE" id="PS50089"/>
    </source>
</evidence>
<dbReference type="SUPFAM" id="SSF57850">
    <property type="entry name" value="RING/U-box"/>
    <property type="match status" value="1"/>
</dbReference>
<evidence type="ECO:0000256" key="3">
    <source>
        <dbReference type="ARBA" id="ARBA00022723"/>
    </source>
</evidence>
<reference evidence="12 13" key="1">
    <citation type="journal article" date="2024" name="Nat. Commun.">
        <title>Phylogenomics reveals the evolutionary origins of lichenization in chlorophyte algae.</title>
        <authorList>
            <person name="Puginier C."/>
            <person name="Libourel C."/>
            <person name="Otte J."/>
            <person name="Skaloud P."/>
            <person name="Haon M."/>
            <person name="Grisel S."/>
            <person name="Petersen M."/>
            <person name="Berrin J.G."/>
            <person name="Delaux P.M."/>
            <person name="Dal Grande F."/>
            <person name="Keller J."/>
        </authorList>
    </citation>
    <scope>NUCLEOTIDE SEQUENCE [LARGE SCALE GENOMIC DNA]</scope>
    <source>
        <strain evidence="12 13">SAG 216-7</strain>
    </source>
</reference>
<evidence type="ECO:0000313" key="13">
    <source>
        <dbReference type="Proteomes" id="UP001491310"/>
    </source>
</evidence>
<dbReference type="PROSITE" id="PS50089">
    <property type="entry name" value="ZF_RING_2"/>
    <property type="match status" value="1"/>
</dbReference>
<dbReference type="Gene3D" id="3.30.40.10">
    <property type="entry name" value="Zinc/RING finger domain, C3HC4 (zinc finger)"/>
    <property type="match status" value="1"/>
</dbReference>
<keyword evidence="5" id="KW-0833">Ubl conjugation pathway</keyword>
<evidence type="ECO:0000256" key="7">
    <source>
        <dbReference type="ARBA" id="ARBA00022989"/>
    </source>
</evidence>
<keyword evidence="2 10" id="KW-0812">Transmembrane</keyword>
<keyword evidence="4 9" id="KW-0863">Zinc-finger</keyword>
<dbReference type="InterPro" id="IPR018957">
    <property type="entry name" value="Znf_C3HC4_RING-type"/>
</dbReference>
<feature type="domain" description="RING-type" evidence="11">
    <location>
        <begin position="310"/>
        <end position="348"/>
    </location>
</feature>
<comment type="subcellular location">
    <subcellularLocation>
        <location evidence="1">Membrane</location>
        <topology evidence="1">Multi-pass membrane protein</topology>
    </subcellularLocation>
</comment>
<dbReference type="SMART" id="SM00184">
    <property type="entry name" value="RING"/>
    <property type="match status" value="1"/>
</dbReference>
<feature type="transmembrane region" description="Helical" evidence="10">
    <location>
        <begin position="94"/>
        <end position="116"/>
    </location>
</feature>
<keyword evidence="7 10" id="KW-1133">Transmembrane helix</keyword>
<evidence type="ECO:0000313" key="12">
    <source>
        <dbReference type="EMBL" id="KAK9917011.1"/>
    </source>
</evidence>
<dbReference type="PANTHER" id="PTHR15860">
    <property type="entry name" value="UNCHARACTERIZED RING FINGER-CONTAINING PROTEIN"/>
    <property type="match status" value="1"/>
</dbReference>